<dbReference type="Pfam" id="PF00153">
    <property type="entry name" value="Mito_carr"/>
    <property type="match status" value="1"/>
</dbReference>
<organism evidence="13 14">
    <name type="scientific">Blomia tropicalis</name>
    <name type="common">Mite</name>
    <dbReference type="NCBI Taxonomy" id="40697"/>
    <lineage>
        <taxon>Eukaryota</taxon>
        <taxon>Metazoa</taxon>
        <taxon>Ecdysozoa</taxon>
        <taxon>Arthropoda</taxon>
        <taxon>Chelicerata</taxon>
        <taxon>Arachnida</taxon>
        <taxon>Acari</taxon>
        <taxon>Acariformes</taxon>
        <taxon>Sarcoptiformes</taxon>
        <taxon>Astigmata</taxon>
        <taxon>Glycyphagoidea</taxon>
        <taxon>Echimyopodidae</taxon>
        <taxon>Blomia</taxon>
    </lineage>
</organism>
<comment type="similarity">
    <text evidence="2 11">Belongs to the mitochondrial carrier (TC 2.A.29) family.</text>
</comment>
<keyword evidence="8" id="KW-0496">Mitochondrion</keyword>
<dbReference type="SUPFAM" id="SSF103506">
    <property type="entry name" value="Mitochondrial carrier"/>
    <property type="match status" value="1"/>
</dbReference>
<reference evidence="13" key="1">
    <citation type="submission" date="2022-12" db="EMBL/GenBank/DDBJ databases">
        <title>Genome assemblies of Blomia tropicalis.</title>
        <authorList>
            <person name="Cui Y."/>
        </authorList>
    </citation>
    <scope>NUCLEOTIDE SEQUENCE</scope>
    <source>
        <tissue evidence="13">Adult mites</tissue>
    </source>
</reference>
<evidence type="ECO:0000256" key="10">
    <source>
        <dbReference type="PROSITE-ProRule" id="PRU00282"/>
    </source>
</evidence>
<dbReference type="PANTHER" id="PTHR21252:SF2">
    <property type="entry name" value="MITOCHONDRIAL OUTER MEMBRANE PROTEIN SLC25A46"/>
    <property type="match status" value="1"/>
</dbReference>
<evidence type="ECO:0000256" key="12">
    <source>
        <dbReference type="SAM" id="MobiDB-lite"/>
    </source>
</evidence>
<evidence type="ECO:0000256" key="11">
    <source>
        <dbReference type="RuleBase" id="RU000488"/>
    </source>
</evidence>
<evidence type="ECO:0000256" key="9">
    <source>
        <dbReference type="ARBA" id="ARBA00023136"/>
    </source>
</evidence>
<dbReference type="Proteomes" id="UP001142055">
    <property type="component" value="Chromosome 2"/>
</dbReference>
<name>A0A9Q0M7R4_BLOTA</name>
<dbReference type="InterPro" id="IPR023395">
    <property type="entry name" value="MCP_dom_sf"/>
</dbReference>
<evidence type="ECO:0000256" key="2">
    <source>
        <dbReference type="ARBA" id="ARBA00006375"/>
    </source>
</evidence>
<dbReference type="GO" id="GO:0005741">
    <property type="term" value="C:mitochondrial outer membrane"/>
    <property type="evidence" value="ECO:0007669"/>
    <property type="project" value="UniProtKB-SubCell"/>
</dbReference>
<dbReference type="Gene3D" id="1.50.40.10">
    <property type="entry name" value="Mitochondrial carrier domain"/>
    <property type="match status" value="1"/>
</dbReference>
<comment type="caution">
    <text evidence="13">The sequence shown here is derived from an EMBL/GenBank/DDBJ whole genome shotgun (WGS) entry which is preliminary data.</text>
</comment>
<sequence>MHTSGRVDSQQSICWFDGVIANSWREFREIGNMSKDYQDDWNRSPEIETLDDNNEKGHDSWLLMDKSTSNFFPSGQEEQRGSFTYFDLNDKNDQALPASSTPTYMMDLEYTNSSRLAELQSANTYDTFSMGDPSISAINNSPGRVNKQVGVVTPRPLSTGALDGFESKLEASKSNIMSIINLLNEHVLSYPFIIIRRQAQVNNRSIAYHLTPFTVIPLMVGLQGRQGIGAFFKGLPSSLVNYVLLIGSESLFYNLLEFPNEYDFGINQLFSERLLKHLALKALSIAVVTPFICSGSVETVQSLIVSESPSPWDSILEGLSRIFHFRNDRKLPIYMLIGPSIAYHLAYYLIYKLSKETLLYLHRKSDDDKGNTTKLNRRRNSKRSKHKSGEIILEDQTEDKQQQVDKMVPKPGNDKKDFLNELKCSLYANIIADVVLYPFQTVLYRLFLQGTRTLIDNVDGRTAVIPLITNYESASDCYNSIMKYEGNAGLFKGFGALILQYSLQASLIQLTNYFVENIFA</sequence>
<dbReference type="OMA" id="QPTTSVW"/>
<evidence type="ECO:0000313" key="14">
    <source>
        <dbReference type="Proteomes" id="UP001142055"/>
    </source>
</evidence>
<proteinExistence type="inferred from homology"/>
<keyword evidence="3 11" id="KW-0813">Transport</keyword>
<feature type="region of interest" description="Disordered" evidence="12">
    <location>
        <begin position="367"/>
        <end position="410"/>
    </location>
</feature>
<evidence type="ECO:0000256" key="1">
    <source>
        <dbReference type="ARBA" id="ARBA00004374"/>
    </source>
</evidence>
<feature type="repeat" description="Solcar" evidence="10">
    <location>
        <begin position="416"/>
        <end position="518"/>
    </location>
</feature>
<comment type="subcellular location">
    <subcellularLocation>
        <location evidence="1">Mitochondrion outer membrane</location>
        <topology evidence="1">Multi-pass membrane protein</topology>
    </subcellularLocation>
</comment>
<dbReference type="PANTHER" id="PTHR21252">
    <property type="entry name" value="TB1 PROTEIN-RELATED"/>
    <property type="match status" value="1"/>
</dbReference>
<keyword evidence="4 10" id="KW-0812">Transmembrane</keyword>
<evidence type="ECO:0000256" key="7">
    <source>
        <dbReference type="ARBA" id="ARBA00022989"/>
    </source>
</evidence>
<evidence type="ECO:0000256" key="8">
    <source>
        <dbReference type="ARBA" id="ARBA00023128"/>
    </source>
</evidence>
<evidence type="ECO:0000256" key="6">
    <source>
        <dbReference type="ARBA" id="ARBA00022787"/>
    </source>
</evidence>
<keyword evidence="14" id="KW-1185">Reference proteome</keyword>
<accession>A0A9Q0M7R4</accession>
<dbReference type="PROSITE" id="PS50920">
    <property type="entry name" value="SOLCAR"/>
    <property type="match status" value="1"/>
</dbReference>
<evidence type="ECO:0000313" key="13">
    <source>
        <dbReference type="EMBL" id="KAJ6219005.1"/>
    </source>
</evidence>
<dbReference type="AlphaFoldDB" id="A0A9Q0M7R4"/>
<evidence type="ECO:0000256" key="4">
    <source>
        <dbReference type="ARBA" id="ARBA00022692"/>
    </source>
</evidence>
<dbReference type="InterPro" id="IPR018108">
    <property type="entry name" value="MCP_transmembrane"/>
</dbReference>
<keyword evidence="5" id="KW-0677">Repeat</keyword>
<keyword evidence="6" id="KW-1000">Mitochondrion outer membrane</keyword>
<dbReference type="EMBL" id="JAPWDV010000002">
    <property type="protein sequence ID" value="KAJ6219005.1"/>
    <property type="molecule type" value="Genomic_DNA"/>
</dbReference>
<keyword evidence="9 10" id="KW-0472">Membrane</keyword>
<feature type="compositionally biased region" description="Basic residues" evidence="12">
    <location>
        <begin position="375"/>
        <end position="386"/>
    </location>
</feature>
<keyword evidence="7" id="KW-1133">Transmembrane helix</keyword>
<gene>
    <name evidence="13" type="ORF">RDWZM_004817</name>
</gene>
<protein>
    <submittedName>
        <fullName evidence="13">Uncharacterized protein</fullName>
    </submittedName>
</protein>
<evidence type="ECO:0000256" key="3">
    <source>
        <dbReference type="ARBA" id="ARBA00022448"/>
    </source>
</evidence>
<dbReference type="GO" id="GO:0090149">
    <property type="term" value="P:mitochondrial membrane fission"/>
    <property type="evidence" value="ECO:0007669"/>
    <property type="project" value="InterPro"/>
</dbReference>
<evidence type="ECO:0000256" key="5">
    <source>
        <dbReference type="ARBA" id="ARBA00022737"/>
    </source>
</evidence>
<dbReference type="InterPro" id="IPR039158">
    <property type="entry name" value="SLC25A46"/>
</dbReference>